<proteinExistence type="predicted"/>
<protein>
    <submittedName>
        <fullName evidence="1">Carnitine operon protein CaiE</fullName>
    </submittedName>
</protein>
<dbReference type="AlphaFoldDB" id="A0A231GTR5"/>
<dbReference type="InterPro" id="IPR047324">
    <property type="entry name" value="LbH_gamma_CA-like"/>
</dbReference>
<dbReference type="PANTHER" id="PTHR13061">
    <property type="entry name" value="DYNACTIN SUBUNIT P25"/>
    <property type="match status" value="1"/>
</dbReference>
<evidence type="ECO:0000313" key="1">
    <source>
        <dbReference type="EMBL" id="OXR39982.1"/>
    </source>
</evidence>
<organism evidence="1 2">
    <name type="scientific">Nocardia cerradoensis</name>
    <dbReference type="NCBI Taxonomy" id="85688"/>
    <lineage>
        <taxon>Bacteria</taxon>
        <taxon>Bacillati</taxon>
        <taxon>Actinomycetota</taxon>
        <taxon>Actinomycetes</taxon>
        <taxon>Mycobacteriales</taxon>
        <taxon>Nocardiaceae</taxon>
        <taxon>Nocardia</taxon>
    </lineage>
</organism>
<gene>
    <name evidence="1" type="primary">caiE_2</name>
    <name evidence="1" type="ORF">B7C42_07933</name>
</gene>
<comment type="caution">
    <text evidence="1">The sequence shown here is derived from an EMBL/GenBank/DDBJ whole genome shotgun (WGS) entry which is preliminary data.</text>
</comment>
<evidence type="ECO:0000313" key="2">
    <source>
        <dbReference type="Proteomes" id="UP000215506"/>
    </source>
</evidence>
<dbReference type="InterPro" id="IPR050484">
    <property type="entry name" value="Transf_Hexapept/Carb_Anhydrase"/>
</dbReference>
<dbReference type="CDD" id="cd04645">
    <property type="entry name" value="LbH_gamma_CA_like"/>
    <property type="match status" value="1"/>
</dbReference>
<accession>A0A231GTR5</accession>
<name>A0A231GTR5_9NOCA</name>
<dbReference type="InterPro" id="IPR011004">
    <property type="entry name" value="Trimer_LpxA-like_sf"/>
</dbReference>
<dbReference type="PANTHER" id="PTHR13061:SF29">
    <property type="entry name" value="GAMMA CARBONIC ANHYDRASE-LIKE 1, MITOCHONDRIAL-RELATED"/>
    <property type="match status" value="1"/>
</dbReference>
<keyword evidence="2" id="KW-1185">Reference proteome</keyword>
<sequence>MPIYSFGGHHPDIHPTAFVHPDAVVIGAVSIGEHASIWPTAVLRADFGRIEVGARTSIQDGTVLHTSERWPTVVGADCVVGHNAHLEGATIEPGTLVGSMSTCLQGVVVGRSCIVGAGALLTEGTHVPEGNRALGVPASTFRPHPDRAAFDANHRLGVAKYVVNAARYVAELGCPPADRDDSSCASSPA</sequence>
<dbReference type="Proteomes" id="UP000215506">
    <property type="component" value="Unassembled WGS sequence"/>
</dbReference>
<dbReference type="RefSeq" id="WP_051042769.1">
    <property type="nucleotide sequence ID" value="NZ_JAAXOR010000001.1"/>
</dbReference>
<dbReference type="SUPFAM" id="SSF51161">
    <property type="entry name" value="Trimeric LpxA-like enzymes"/>
    <property type="match status" value="1"/>
</dbReference>
<dbReference type="EMBL" id="NGAF01000047">
    <property type="protein sequence ID" value="OXR39982.1"/>
    <property type="molecule type" value="Genomic_DNA"/>
</dbReference>
<dbReference type="Gene3D" id="2.160.10.10">
    <property type="entry name" value="Hexapeptide repeat proteins"/>
    <property type="match status" value="1"/>
</dbReference>
<reference evidence="1 2" key="1">
    <citation type="submission" date="2017-07" db="EMBL/GenBank/DDBJ databases">
        <title>First draft Genome Sequence of Nocardia cerradoensis isolated from human infection.</title>
        <authorList>
            <person name="Carrasco G."/>
        </authorList>
    </citation>
    <scope>NUCLEOTIDE SEQUENCE [LARGE SCALE GENOMIC DNA]</scope>
    <source>
        <strain evidence="1 2">CNM20130759</strain>
    </source>
</reference>